<dbReference type="InterPro" id="IPR005021">
    <property type="entry name" value="Terminase_largesu-like"/>
</dbReference>
<dbReference type="AlphaFoldDB" id="A0A917XR68"/>
<gene>
    <name evidence="4" type="ORF">GCM10011578_100820</name>
</gene>
<dbReference type="PANTHER" id="PTHR41287">
    <property type="match status" value="1"/>
</dbReference>
<evidence type="ECO:0000313" key="5">
    <source>
        <dbReference type="Proteomes" id="UP000653411"/>
    </source>
</evidence>
<comment type="caution">
    <text evidence="4">The sequence shown here is derived from an EMBL/GenBank/DDBJ whole genome shotgun (WGS) entry which is preliminary data.</text>
</comment>
<dbReference type="PANTHER" id="PTHR41287:SF1">
    <property type="entry name" value="PROTEIN YMFN"/>
    <property type="match status" value="1"/>
</dbReference>
<dbReference type="GO" id="GO:0004519">
    <property type="term" value="F:endonuclease activity"/>
    <property type="evidence" value="ECO:0007669"/>
    <property type="project" value="InterPro"/>
</dbReference>
<dbReference type="RefSeq" id="WP_229713987.1">
    <property type="nucleotide sequence ID" value="NZ_BMML01000067.1"/>
</dbReference>
<feature type="compositionally biased region" description="Low complexity" evidence="1">
    <location>
        <begin position="1"/>
        <end position="19"/>
    </location>
</feature>
<evidence type="ECO:0000259" key="2">
    <source>
        <dbReference type="Pfam" id="PF03354"/>
    </source>
</evidence>
<sequence length="607" mass="68969">MSPAATTRRPARSKAAARPGRTTRRRVLRVDHHKRWRPASRRGGVCGYTLDGKTCARRGAHYCEPRADRVVRFFAELLIHPAGALANTRFVLAPWQEHEIIRPLFGEVVWSVQWGRYVRRYTRATVVMARKNGKSALLSGIALYMLCGDGEESAEVYCAAANTRQAGKVFEPATKMVRKSPILAKRLKHIKNIRRLVDEKTGSHYEAIPSDADNELGHSPHCFILDEVLSQPDDTLWKAMVTGAGARTQPLMLAITTETTDQVSFGAEFIDEADRVMEDPARAPHHFAFVRKMPRNVDELERLWRLFPARPELPVSLDPWDEKNWSWPNPALGTFLSVQALREDAIEARTDLSKENGFRQFRLNQRVSQVTRWISMDLWNARAGEIAPTPDWIRGRLGGQRCWGGLDLSSKLDLTAYALVFPGGEVLWRFWVPESVVPQLDEHTGGKFGEWVRDGWITATDGDTIDYDTIYDDVAEDHKAFRIVDITYDKWSGEPVRQAIVKRTRLTMVESDTTYLRMTPPMAELMRRLKSKDDELTHFGNPVARWMADTVEKKSPRDDPDRQRPVKPDRDKTGKRIDGIPALLFALDGSMRGLPKTSVYESRGMLG</sequence>
<dbReference type="InterPro" id="IPR046462">
    <property type="entry name" value="TerL_nuclease"/>
</dbReference>
<dbReference type="Pfam" id="PF20441">
    <property type="entry name" value="TerL_nuclease"/>
    <property type="match status" value="1"/>
</dbReference>
<dbReference type="Proteomes" id="UP000653411">
    <property type="component" value="Unassembled WGS sequence"/>
</dbReference>
<dbReference type="Gene3D" id="3.40.50.300">
    <property type="entry name" value="P-loop containing nucleotide triphosphate hydrolases"/>
    <property type="match status" value="1"/>
</dbReference>
<feature type="domain" description="Terminase large subunit-like ATPase" evidence="2">
    <location>
        <begin position="115"/>
        <end position="264"/>
    </location>
</feature>
<evidence type="ECO:0000256" key="1">
    <source>
        <dbReference type="SAM" id="MobiDB-lite"/>
    </source>
</evidence>
<reference evidence="4" key="1">
    <citation type="journal article" date="2014" name="Int. J. Syst. Evol. Microbiol.">
        <title>Complete genome sequence of Corynebacterium casei LMG S-19264T (=DSM 44701T), isolated from a smear-ripened cheese.</title>
        <authorList>
            <consortium name="US DOE Joint Genome Institute (JGI-PGF)"/>
            <person name="Walter F."/>
            <person name="Albersmeier A."/>
            <person name="Kalinowski J."/>
            <person name="Ruckert C."/>
        </authorList>
    </citation>
    <scope>NUCLEOTIDE SEQUENCE</scope>
    <source>
        <strain evidence="4">CGMCC 4.7110</strain>
    </source>
</reference>
<reference evidence="4" key="2">
    <citation type="submission" date="2020-09" db="EMBL/GenBank/DDBJ databases">
        <authorList>
            <person name="Sun Q."/>
            <person name="Zhou Y."/>
        </authorList>
    </citation>
    <scope>NUCLEOTIDE SEQUENCE</scope>
    <source>
        <strain evidence="4">CGMCC 4.7110</strain>
    </source>
</reference>
<feature type="compositionally biased region" description="Basic and acidic residues" evidence="1">
    <location>
        <begin position="550"/>
        <end position="575"/>
    </location>
</feature>
<feature type="region of interest" description="Disordered" evidence="1">
    <location>
        <begin position="548"/>
        <end position="575"/>
    </location>
</feature>
<dbReference type="EMBL" id="BMML01000067">
    <property type="protein sequence ID" value="GGN47286.1"/>
    <property type="molecule type" value="Genomic_DNA"/>
</dbReference>
<feature type="domain" description="Terminase large subunit-like endonuclease" evidence="3">
    <location>
        <begin position="312"/>
        <end position="587"/>
    </location>
</feature>
<organism evidence="4 5">
    <name type="scientific">Streptomyces fuscichromogenes</name>
    <dbReference type="NCBI Taxonomy" id="1324013"/>
    <lineage>
        <taxon>Bacteria</taxon>
        <taxon>Bacillati</taxon>
        <taxon>Actinomycetota</taxon>
        <taxon>Actinomycetes</taxon>
        <taxon>Kitasatosporales</taxon>
        <taxon>Streptomycetaceae</taxon>
        <taxon>Streptomyces</taxon>
    </lineage>
</organism>
<dbReference type="InterPro" id="IPR046461">
    <property type="entry name" value="TerL_ATPase"/>
</dbReference>
<dbReference type="Pfam" id="PF03354">
    <property type="entry name" value="TerL_ATPase"/>
    <property type="match status" value="1"/>
</dbReference>
<evidence type="ECO:0000259" key="3">
    <source>
        <dbReference type="Pfam" id="PF20441"/>
    </source>
</evidence>
<proteinExistence type="predicted"/>
<dbReference type="InterPro" id="IPR027417">
    <property type="entry name" value="P-loop_NTPase"/>
</dbReference>
<accession>A0A917XR68</accession>
<evidence type="ECO:0000313" key="4">
    <source>
        <dbReference type="EMBL" id="GGN47286.1"/>
    </source>
</evidence>
<feature type="region of interest" description="Disordered" evidence="1">
    <location>
        <begin position="1"/>
        <end position="22"/>
    </location>
</feature>
<name>A0A917XR68_9ACTN</name>
<keyword evidence="5" id="KW-1185">Reference proteome</keyword>
<protein>
    <submittedName>
        <fullName evidence="4">Terminase</fullName>
    </submittedName>
</protein>